<evidence type="ECO:0000256" key="1">
    <source>
        <dbReference type="ARBA" id="ARBA00012411"/>
    </source>
</evidence>
<evidence type="ECO:0000256" key="7">
    <source>
        <dbReference type="SAM" id="MobiDB-lite"/>
    </source>
</evidence>
<evidence type="ECO:0000313" key="10">
    <source>
        <dbReference type="Proteomes" id="UP001219525"/>
    </source>
</evidence>
<feature type="region of interest" description="Disordered" evidence="7">
    <location>
        <begin position="505"/>
        <end position="525"/>
    </location>
</feature>
<sequence length="633" mass="70651">MPDVDGLSRKPPEASPPRPRGQGVRDDRSSSQPVPSVGVDRGRSRVRRTESSSFSEDDLEKKGYHALHSSFGKVFHVKKRWKLIREMGSGAYGHSAGDEITKETVAIKLVSRVFDKIQLAKRALREITLLRHFTGHANITGLIDAKMISPDANEIYIFMEPMEADLHQIIKSGQTLTNEHVQYFVYQILRGMKYIHSSRVIHRDLKPGNLLVNADCELKICDFGLSRGFEDASHLTEYVATRWYRAPEIMLGFREYDTAIDVWSIGCILAELLSSQPIFKGKDYVDQLKKILDVLGSPEETVLQKIASDKARAYVRSLPISKKRPFHKILPTADMQALELLSHMLTFDPDQRFTVTEVLEHPWLSGYHEPEEEPDCPDIYEKWKAIEELETLDDFRRALWDEIQDYRKEIRGGVDDEDEFEAMADTELQEPSDASSDVSPAAVVIVEEQVAEPPANVEPESEDAKTEPVEPSEESQGPPPSPEKALPTAPTDPVVTYARRSSILQPARQGSIYGSPRPSSQHLNSFTESPRIAEAGAPGSIAFPTQGYVFPARSRTGSTAGRGEATRKLLRTLSTVSIHESGEGRAGGLADIAPIGRYIVESHPSEADAPASEMPRILEDEERKPKKEGGFFI</sequence>
<reference evidence="9" key="1">
    <citation type="submission" date="2023-03" db="EMBL/GenBank/DDBJ databases">
        <title>Massive genome expansion in bonnet fungi (Mycena s.s.) driven by repeated elements and novel gene families across ecological guilds.</title>
        <authorList>
            <consortium name="Lawrence Berkeley National Laboratory"/>
            <person name="Harder C.B."/>
            <person name="Miyauchi S."/>
            <person name="Viragh M."/>
            <person name="Kuo A."/>
            <person name="Thoen E."/>
            <person name="Andreopoulos B."/>
            <person name="Lu D."/>
            <person name="Skrede I."/>
            <person name="Drula E."/>
            <person name="Henrissat B."/>
            <person name="Morin E."/>
            <person name="Kohler A."/>
            <person name="Barry K."/>
            <person name="LaButti K."/>
            <person name="Morin E."/>
            <person name="Salamov A."/>
            <person name="Lipzen A."/>
            <person name="Mereny Z."/>
            <person name="Hegedus B."/>
            <person name="Baldrian P."/>
            <person name="Stursova M."/>
            <person name="Weitz H."/>
            <person name="Taylor A."/>
            <person name="Grigoriev I.V."/>
            <person name="Nagy L.G."/>
            <person name="Martin F."/>
            <person name="Kauserud H."/>
        </authorList>
    </citation>
    <scope>NUCLEOTIDE SEQUENCE</scope>
    <source>
        <strain evidence="9">9144</strain>
    </source>
</reference>
<dbReference type="PANTHER" id="PTHR24055">
    <property type="entry name" value="MITOGEN-ACTIVATED PROTEIN KINASE"/>
    <property type="match status" value="1"/>
</dbReference>
<dbReference type="SMART" id="SM00220">
    <property type="entry name" value="S_TKc"/>
    <property type="match status" value="1"/>
</dbReference>
<dbReference type="InterPro" id="IPR011009">
    <property type="entry name" value="Kinase-like_dom_sf"/>
</dbReference>
<dbReference type="Proteomes" id="UP001219525">
    <property type="component" value="Unassembled WGS sequence"/>
</dbReference>
<evidence type="ECO:0000313" key="9">
    <source>
        <dbReference type="EMBL" id="KAJ7224365.1"/>
    </source>
</evidence>
<keyword evidence="5 9" id="KW-0418">Kinase</keyword>
<evidence type="ECO:0000256" key="5">
    <source>
        <dbReference type="ARBA" id="ARBA00022777"/>
    </source>
</evidence>
<dbReference type="Pfam" id="PF00069">
    <property type="entry name" value="Pkinase"/>
    <property type="match status" value="1"/>
</dbReference>
<evidence type="ECO:0000259" key="8">
    <source>
        <dbReference type="PROSITE" id="PS50011"/>
    </source>
</evidence>
<protein>
    <recommendedName>
        <fullName evidence="1">mitogen-activated protein kinase</fullName>
        <ecNumber evidence="1">2.7.11.24</ecNumber>
    </recommendedName>
</protein>
<dbReference type="EC" id="2.7.11.24" evidence="1"/>
<dbReference type="GO" id="GO:0005524">
    <property type="term" value="F:ATP binding"/>
    <property type="evidence" value="ECO:0007669"/>
    <property type="project" value="UniProtKB-KW"/>
</dbReference>
<dbReference type="FunFam" id="1.10.510.10:FF:000013">
    <property type="entry name" value="Mitogen-activated protein kinase"/>
    <property type="match status" value="1"/>
</dbReference>
<dbReference type="InterPro" id="IPR050117">
    <property type="entry name" value="MAPK"/>
</dbReference>
<organism evidence="9 10">
    <name type="scientific">Mycena pura</name>
    <dbReference type="NCBI Taxonomy" id="153505"/>
    <lineage>
        <taxon>Eukaryota</taxon>
        <taxon>Fungi</taxon>
        <taxon>Dikarya</taxon>
        <taxon>Basidiomycota</taxon>
        <taxon>Agaricomycotina</taxon>
        <taxon>Agaricomycetes</taxon>
        <taxon>Agaricomycetidae</taxon>
        <taxon>Agaricales</taxon>
        <taxon>Marasmiineae</taxon>
        <taxon>Mycenaceae</taxon>
        <taxon>Mycena</taxon>
    </lineage>
</organism>
<keyword evidence="2" id="KW-0723">Serine/threonine-protein kinase</keyword>
<keyword evidence="10" id="KW-1185">Reference proteome</keyword>
<dbReference type="Gene3D" id="1.10.510.10">
    <property type="entry name" value="Transferase(Phosphotransferase) domain 1"/>
    <property type="match status" value="1"/>
</dbReference>
<feature type="region of interest" description="Disordered" evidence="7">
    <location>
        <begin position="451"/>
        <end position="490"/>
    </location>
</feature>
<dbReference type="InterPro" id="IPR003527">
    <property type="entry name" value="MAP_kinase_CS"/>
</dbReference>
<dbReference type="PROSITE" id="PS50011">
    <property type="entry name" value="PROTEIN_KINASE_DOM"/>
    <property type="match status" value="1"/>
</dbReference>
<comment type="caution">
    <text evidence="9">The sequence shown here is derived from an EMBL/GenBank/DDBJ whole genome shotgun (WGS) entry which is preliminary data.</text>
</comment>
<feature type="compositionally biased region" description="Basic and acidic residues" evidence="7">
    <location>
        <begin position="40"/>
        <end position="50"/>
    </location>
</feature>
<dbReference type="Gene3D" id="3.30.200.20">
    <property type="entry name" value="Phosphorylase Kinase, domain 1"/>
    <property type="match status" value="1"/>
</dbReference>
<feature type="region of interest" description="Disordered" evidence="7">
    <location>
        <begin position="1"/>
        <end position="59"/>
    </location>
</feature>
<keyword evidence="6" id="KW-0067">ATP-binding</keyword>
<dbReference type="PROSITE" id="PS00108">
    <property type="entry name" value="PROTEIN_KINASE_ST"/>
    <property type="match status" value="1"/>
</dbReference>
<dbReference type="GO" id="GO:0004707">
    <property type="term" value="F:MAP kinase activity"/>
    <property type="evidence" value="ECO:0007669"/>
    <property type="project" value="UniProtKB-EC"/>
</dbReference>
<dbReference type="InterPro" id="IPR008271">
    <property type="entry name" value="Ser/Thr_kinase_AS"/>
</dbReference>
<dbReference type="InterPro" id="IPR000719">
    <property type="entry name" value="Prot_kinase_dom"/>
</dbReference>
<name>A0AAD7E2Y3_9AGAR</name>
<keyword evidence="4" id="KW-0547">Nucleotide-binding</keyword>
<feature type="compositionally biased region" description="Basic and acidic residues" evidence="7">
    <location>
        <begin position="1"/>
        <end position="12"/>
    </location>
</feature>
<keyword evidence="3" id="KW-0808">Transferase</keyword>
<dbReference type="PROSITE" id="PS01351">
    <property type="entry name" value="MAPK"/>
    <property type="match status" value="1"/>
</dbReference>
<evidence type="ECO:0000256" key="2">
    <source>
        <dbReference type="ARBA" id="ARBA00022527"/>
    </source>
</evidence>
<dbReference type="SUPFAM" id="SSF56112">
    <property type="entry name" value="Protein kinase-like (PK-like)"/>
    <property type="match status" value="1"/>
</dbReference>
<evidence type="ECO:0000256" key="4">
    <source>
        <dbReference type="ARBA" id="ARBA00022741"/>
    </source>
</evidence>
<feature type="domain" description="Protein kinase" evidence="8">
    <location>
        <begin position="81"/>
        <end position="364"/>
    </location>
</feature>
<dbReference type="EMBL" id="JARJCW010000005">
    <property type="protein sequence ID" value="KAJ7224365.1"/>
    <property type="molecule type" value="Genomic_DNA"/>
</dbReference>
<feature type="region of interest" description="Disordered" evidence="7">
    <location>
        <begin position="603"/>
        <end position="633"/>
    </location>
</feature>
<gene>
    <name evidence="9" type="ORF">GGX14DRAFT_350818</name>
</gene>
<dbReference type="AlphaFoldDB" id="A0AAD7E2Y3"/>
<evidence type="ECO:0000256" key="6">
    <source>
        <dbReference type="ARBA" id="ARBA00022840"/>
    </source>
</evidence>
<evidence type="ECO:0000256" key="3">
    <source>
        <dbReference type="ARBA" id="ARBA00022679"/>
    </source>
</evidence>
<proteinExistence type="predicted"/>
<accession>A0AAD7E2Y3</accession>
<feature type="compositionally biased region" description="Basic and acidic residues" evidence="7">
    <location>
        <begin position="616"/>
        <end position="633"/>
    </location>
</feature>